<gene>
    <name evidence="1" type="ORF">HPULCUR_009744</name>
</gene>
<comment type="caution">
    <text evidence="1">The sequence shown here is derived from an EMBL/GenBank/DDBJ whole genome shotgun (WGS) entry which is preliminary data.</text>
</comment>
<accession>A0ABP9YBB2</accession>
<dbReference type="EMBL" id="BAABUJ010000033">
    <property type="protein sequence ID" value="GAA5804257.1"/>
    <property type="molecule type" value="Genomic_DNA"/>
</dbReference>
<dbReference type="Proteomes" id="UP001476247">
    <property type="component" value="Unassembled WGS sequence"/>
</dbReference>
<proteinExistence type="predicted"/>
<keyword evidence="2" id="KW-1185">Reference proteome</keyword>
<reference evidence="1 2" key="1">
    <citation type="submission" date="2024-04" db="EMBL/GenBank/DDBJ databases">
        <title>genome sequences of Mucor flavus KT1a and Helicostylum pulchrum KT1b strains isolation_sourced from the surface of a dry-aged beef.</title>
        <authorList>
            <person name="Toyotome T."/>
            <person name="Hosono M."/>
            <person name="Torimaru M."/>
            <person name="Fukuda K."/>
            <person name="Mikami N."/>
        </authorList>
    </citation>
    <scope>NUCLEOTIDE SEQUENCE [LARGE SCALE GENOMIC DNA]</scope>
    <source>
        <strain evidence="1 2">KT1b</strain>
    </source>
</reference>
<organism evidence="1 2">
    <name type="scientific">Helicostylum pulchrum</name>
    <dbReference type="NCBI Taxonomy" id="562976"/>
    <lineage>
        <taxon>Eukaryota</taxon>
        <taxon>Fungi</taxon>
        <taxon>Fungi incertae sedis</taxon>
        <taxon>Mucoromycota</taxon>
        <taxon>Mucoromycotina</taxon>
        <taxon>Mucoromycetes</taxon>
        <taxon>Mucorales</taxon>
        <taxon>Mucorineae</taxon>
        <taxon>Mucoraceae</taxon>
        <taxon>Helicostylum</taxon>
    </lineage>
</organism>
<sequence length="92" mass="10481">MALTSLENYATQAYDGIRRYSNQADEEDDIETVQNIMPVSKLLSSDLVGHIEVIDLTSETIREILEQLDPQMHSKIMVASTIRVCSLLEFHR</sequence>
<evidence type="ECO:0000313" key="1">
    <source>
        <dbReference type="EMBL" id="GAA5804257.1"/>
    </source>
</evidence>
<name>A0ABP9YBB2_9FUNG</name>
<protein>
    <submittedName>
        <fullName evidence="1">Uncharacterized protein</fullName>
    </submittedName>
</protein>
<evidence type="ECO:0000313" key="2">
    <source>
        <dbReference type="Proteomes" id="UP001476247"/>
    </source>
</evidence>